<dbReference type="OrthoDB" id="264532at2759"/>
<dbReference type="EC" id="2.3.1.-" evidence="14"/>
<keyword evidence="12" id="KW-0472">Membrane</keyword>
<evidence type="ECO:0000256" key="8">
    <source>
        <dbReference type="ARBA" id="ARBA00022798"/>
    </source>
</evidence>
<comment type="caution">
    <text evidence="15">The sequence shown here is derived from an EMBL/GenBank/DDBJ whole genome shotgun (WGS) entry which is preliminary data.</text>
</comment>
<evidence type="ECO:0000256" key="2">
    <source>
        <dbReference type="ARBA" id="ARBA00004771"/>
    </source>
</evidence>
<evidence type="ECO:0000256" key="7">
    <source>
        <dbReference type="ARBA" id="ARBA00022692"/>
    </source>
</evidence>
<evidence type="ECO:0000256" key="12">
    <source>
        <dbReference type="ARBA" id="ARBA00023136"/>
    </source>
</evidence>
<dbReference type="GO" id="GO:0019432">
    <property type="term" value="P:triglyceride biosynthetic process"/>
    <property type="evidence" value="ECO:0007669"/>
    <property type="project" value="TreeGrafter"/>
</dbReference>
<organism evidence="15 16">
    <name type="scientific">Ramazzottius varieornatus</name>
    <name type="common">Water bear</name>
    <name type="synonym">Tardigrade</name>
    <dbReference type="NCBI Taxonomy" id="947166"/>
    <lineage>
        <taxon>Eukaryota</taxon>
        <taxon>Metazoa</taxon>
        <taxon>Ecdysozoa</taxon>
        <taxon>Tardigrada</taxon>
        <taxon>Eutardigrada</taxon>
        <taxon>Parachela</taxon>
        <taxon>Hypsibioidea</taxon>
        <taxon>Ramazzottiidae</taxon>
        <taxon>Ramazzottius</taxon>
    </lineage>
</organism>
<dbReference type="InterPro" id="IPR007130">
    <property type="entry name" value="DAGAT"/>
</dbReference>
<evidence type="ECO:0000256" key="1">
    <source>
        <dbReference type="ARBA" id="ARBA00004477"/>
    </source>
</evidence>
<keyword evidence="16" id="KW-1185">Reference proteome</keyword>
<sequence>MPPLKITSNAIEKACAVTALVLYVVTAHDLSSWLNYDQLTHQYSAFSLVGVRNVPANGIVQAGNFSSQAIPWLDGDLQSNEGHLGWGCWMVLAYALWYLYDRDACKHGGRPIQAIRRSDKLSRTAATFPITLEKTHELDPERKYIIGYHPHGVSGGGAFFNFATEATGLSKVFPGIDFHLLTHSSLHHFPIFRDLVALFGMADVSRQSISYCLKGKGKAVVIIVGGAKEALMSLPDKTYIVLKNRKGFVRVALQNGADLVPSFSFGENQLWKLRSHVFPWTKLNLYQKVYNWVYAYPPVLLLGQGMFNTPFRLPVHTIVGKPINVEKDSSPSEEKVDEIHRRYMEALIDLYETSKSRFNIAPENKLIFVD</sequence>
<proteinExistence type="inferred from homology"/>
<keyword evidence="5" id="KW-0444">Lipid biosynthesis</keyword>
<evidence type="ECO:0000256" key="4">
    <source>
        <dbReference type="ARBA" id="ARBA00005420"/>
    </source>
</evidence>
<evidence type="ECO:0000313" key="16">
    <source>
        <dbReference type="Proteomes" id="UP000186922"/>
    </source>
</evidence>
<evidence type="ECO:0000256" key="3">
    <source>
        <dbReference type="ARBA" id="ARBA00005189"/>
    </source>
</evidence>
<dbReference type="PANTHER" id="PTHR12317">
    <property type="entry name" value="DIACYLGLYCEROL O-ACYLTRANSFERASE"/>
    <property type="match status" value="1"/>
</dbReference>
<evidence type="ECO:0000256" key="9">
    <source>
        <dbReference type="ARBA" id="ARBA00022824"/>
    </source>
</evidence>
<comment type="subcellular location">
    <subcellularLocation>
        <location evidence="1 14">Endoplasmic reticulum membrane</location>
        <topology evidence="1 14">Multi-pass membrane protein</topology>
    </subcellularLocation>
</comment>
<dbReference type="CDD" id="cd07987">
    <property type="entry name" value="LPLAT_MGAT-like"/>
    <property type="match status" value="1"/>
</dbReference>
<gene>
    <name evidence="15" type="primary">RvY_02784-1</name>
    <name evidence="15" type="synonym">RvY_02784.1</name>
    <name evidence="15" type="ORF">RvY_02784</name>
</gene>
<comment type="similarity">
    <text evidence="4 14">Belongs to the diacylglycerol acyltransferase family.</text>
</comment>
<evidence type="ECO:0000256" key="13">
    <source>
        <dbReference type="ARBA" id="ARBA00023315"/>
    </source>
</evidence>
<keyword evidence="13" id="KW-0012">Acyltransferase</keyword>
<evidence type="ECO:0000256" key="10">
    <source>
        <dbReference type="ARBA" id="ARBA00022989"/>
    </source>
</evidence>
<evidence type="ECO:0000256" key="5">
    <source>
        <dbReference type="ARBA" id="ARBA00022516"/>
    </source>
</evidence>
<evidence type="ECO:0000256" key="14">
    <source>
        <dbReference type="RuleBase" id="RU367023"/>
    </source>
</evidence>
<name>A0A1D1UPC2_RAMVA</name>
<dbReference type="EMBL" id="BDGG01000001">
    <property type="protein sequence ID" value="GAU90360.1"/>
    <property type="molecule type" value="Genomic_DNA"/>
</dbReference>
<keyword evidence="11" id="KW-0443">Lipid metabolism</keyword>
<dbReference type="PANTHER" id="PTHR12317:SF0">
    <property type="entry name" value="ACYLTRANSFERASE"/>
    <property type="match status" value="1"/>
</dbReference>
<evidence type="ECO:0000256" key="11">
    <source>
        <dbReference type="ARBA" id="ARBA00023098"/>
    </source>
</evidence>
<keyword evidence="10" id="KW-1133">Transmembrane helix</keyword>
<dbReference type="Proteomes" id="UP000186922">
    <property type="component" value="Unassembled WGS sequence"/>
</dbReference>
<keyword evidence="8" id="KW-0319">Glycerol metabolism</keyword>
<dbReference type="GO" id="GO:0004144">
    <property type="term" value="F:diacylglycerol O-acyltransferase activity"/>
    <property type="evidence" value="ECO:0007669"/>
    <property type="project" value="TreeGrafter"/>
</dbReference>
<dbReference type="AlphaFoldDB" id="A0A1D1UPC2"/>
<dbReference type="GO" id="GO:0005789">
    <property type="term" value="C:endoplasmic reticulum membrane"/>
    <property type="evidence" value="ECO:0007669"/>
    <property type="project" value="UniProtKB-SubCell"/>
</dbReference>
<evidence type="ECO:0000256" key="6">
    <source>
        <dbReference type="ARBA" id="ARBA00022679"/>
    </source>
</evidence>
<evidence type="ECO:0000313" key="15">
    <source>
        <dbReference type="EMBL" id="GAU90360.1"/>
    </source>
</evidence>
<reference evidence="15 16" key="1">
    <citation type="journal article" date="2016" name="Nat. Commun.">
        <title>Extremotolerant tardigrade genome and improved radiotolerance of human cultured cells by tardigrade-unique protein.</title>
        <authorList>
            <person name="Hashimoto T."/>
            <person name="Horikawa D.D."/>
            <person name="Saito Y."/>
            <person name="Kuwahara H."/>
            <person name="Kozuka-Hata H."/>
            <person name="Shin-I T."/>
            <person name="Minakuchi Y."/>
            <person name="Ohishi K."/>
            <person name="Motoyama A."/>
            <person name="Aizu T."/>
            <person name="Enomoto A."/>
            <person name="Kondo K."/>
            <person name="Tanaka S."/>
            <person name="Hara Y."/>
            <person name="Koshikawa S."/>
            <person name="Sagara H."/>
            <person name="Miura T."/>
            <person name="Yokobori S."/>
            <person name="Miyagawa K."/>
            <person name="Suzuki Y."/>
            <person name="Kubo T."/>
            <person name="Oyama M."/>
            <person name="Kohara Y."/>
            <person name="Fujiyama A."/>
            <person name="Arakawa K."/>
            <person name="Katayama T."/>
            <person name="Toyoda A."/>
            <person name="Kunieda T."/>
        </authorList>
    </citation>
    <scope>NUCLEOTIDE SEQUENCE [LARGE SCALE GENOMIC DNA]</scope>
    <source>
        <strain evidence="15 16">YOKOZUNA-1</strain>
    </source>
</reference>
<protein>
    <recommendedName>
        <fullName evidence="14">Acyltransferase</fullName>
        <ecNumber evidence="14">2.3.1.-</ecNumber>
    </recommendedName>
</protein>
<dbReference type="GO" id="GO:0006071">
    <property type="term" value="P:glycerol metabolic process"/>
    <property type="evidence" value="ECO:0007669"/>
    <property type="project" value="UniProtKB-KW"/>
</dbReference>
<accession>A0A1D1UPC2</accession>
<dbReference type="Pfam" id="PF03982">
    <property type="entry name" value="DAGAT"/>
    <property type="match status" value="1"/>
</dbReference>
<comment type="pathway">
    <text evidence="3">Lipid metabolism.</text>
</comment>
<comment type="pathway">
    <text evidence="2">Glycerolipid metabolism; triacylglycerol biosynthesis.</text>
</comment>
<dbReference type="STRING" id="947166.A0A1D1UPC2"/>
<keyword evidence="9 14" id="KW-0256">Endoplasmic reticulum</keyword>
<keyword evidence="7" id="KW-0812">Transmembrane</keyword>
<keyword evidence="6 14" id="KW-0808">Transferase</keyword>